<gene>
    <name evidence="1" type="ORF">K488DRAFT_59387</name>
</gene>
<evidence type="ECO:0000313" key="1">
    <source>
        <dbReference type="EMBL" id="KAI0028157.1"/>
    </source>
</evidence>
<evidence type="ECO:0000313" key="2">
    <source>
        <dbReference type="Proteomes" id="UP000814128"/>
    </source>
</evidence>
<reference evidence="1" key="2">
    <citation type="journal article" date="2022" name="New Phytol.">
        <title>Evolutionary transition to the ectomycorrhizal habit in the genomes of a hyperdiverse lineage of mushroom-forming fungi.</title>
        <authorList>
            <person name="Looney B."/>
            <person name="Miyauchi S."/>
            <person name="Morin E."/>
            <person name="Drula E."/>
            <person name="Courty P.E."/>
            <person name="Kohler A."/>
            <person name="Kuo A."/>
            <person name="LaButti K."/>
            <person name="Pangilinan J."/>
            <person name="Lipzen A."/>
            <person name="Riley R."/>
            <person name="Andreopoulos W."/>
            <person name="He G."/>
            <person name="Johnson J."/>
            <person name="Nolan M."/>
            <person name="Tritt A."/>
            <person name="Barry K.W."/>
            <person name="Grigoriev I.V."/>
            <person name="Nagy L.G."/>
            <person name="Hibbett D."/>
            <person name="Henrissat B."/>
            <person name="Matheny P.B."/>
            <person name="Labbe J."/>
            <person name="Martin F.M."/>
        </authorList>
    </citation>
    <scope>NUCLEOTIDE SEQUENCE</scope>
    <source>
        <strain evidence="1">EC-137</strain>
    </source>
</reference>
<protein>
    <submittedName>
        <fullName evidence="1">Uncharacterized protein</fullName>
    </submittedName>
</protein>
<proteinExistence type="predicted"/>
<comment type="caution">
    <text evidence="1">The sequence shown here is derived from an EMBL/GenBank/DDBJ whole genome shotgun (WGS) entry which is preliminary data.</text>
</comment>
<name>A0ACB8Q8Y7_9AGAM</name>
<keyword evidence="2" id="KW-1185">Reference proteome</keyword>
<accession>A0ACB8Q8Y7</accession>
<dbReference type="EMBL" id="MU273786">
    <property type="protein sequence ID" value="KAI0028157.1"/>
    <property type="molecule type" value="Genomic_DNA"/>
</dbReference>
<dbReference type="Proteomes" id="UP000814128">
    <property type="component" value="Unassembled WGS sequence"/>
</dbReference>
<feature type="non-terminal residue" evidence="1">
    <location>
        <position position="1"/>
    </location>
</feature>
<organism evidence="1 2">
    <name type="scientific">Vararia minispora EC-137</name>
    <dbReference type="NCBI Taxonomy" id="1314806"/>
    <lineage>
        <taxon>Eukaryota</taxon>
        <taxon>Fungi</taxon>
        <taxon>Dikarya</taxon>
        <taxon>Basidiomycota</taxon>
        <taxon>Agaricomycotina</taxon>
        <taxon>Agaricomycetes</taxon>
        <taxon>Russulales</taxon>
        <taxon>Lachnocladiaceae</taxon>
        <taxon>Vararia</taxon>
    </lineage>
</organism>
<reference evidence="1" key="1">
    <citation type="submission" date="2021-02" db="EMBL/GenBank/DDBJ databases">
        <authorList>
            <consortium name="DOE Joint Genome Institute"/>
            <person name="Ahrendt S."/>
            <person name="Looney B.P."/>
            <person name="Miyauchi S."/>
            <person name="Morin E."/>
            <person name="Drula E."/>
            <person name="Courty P.E."/>
            <person name="Chicoki N."/>
            <person name="Fauchery L."/>
            <person name="Kohler A."/>
            <person name="Kuo A."/>
            <person name="Labutti K."/>
            <person name="Pangilinan J."/>
            <person name="Lipzen A."/>
            <person name="Riley R."/>
            <person name="Andreopoulos W."/>
            <person name="He G."/>
            <person name="Johnson J."/>
            <person name="Barry K.W."/>
            <person name="Grigoriev I.V."/>
            <person name="Nagy L."/>
            <person name="Hibbett D."/>
            <person name="Henrissat B."/>
            <person name="Matheny P.B."/>
            <person name="Labbe J."/>
            <person name="Martin F."/>
        </authorList>
    </citation>
    <scope>NUCLEOTIDE SEQUENCE</scope>
    <source>
        <strain evidence="1">EC-137</strain>
    </source>
</reference>
<sequence length="156" mass="17712">NGKSAQQDLDLRLPLSWTAIRTQEVPQVAITGALSGAIFGRLSGGSAGQGRTVRWAIVCTLGSTAIKLAANEFEVQRIKYVSRGRQQEREQLPEPVYLPPLPEAEPFSRKIWSWLGVKQVTSEEHLEKLRAERDMIWREIQRLEREGMTEQEKEQS</sequence>